<gene>
    <name evidence="3" type="ORF">VLK81_03455</name>
</gene>
<dbReference type="Pfam" id="PF21570">
    <property type="entry name" value="ArgZ-like_C_2nd"/>
    <property type="match status" value="1"/>
</dbReference>
<dbReference type="Gene3D" id="3.40.50.10690">
    <property type="entry name" value="putative lor/sdh protein like domains"/>
    <property type="match status" value="1"/>
</dbReference>
<organism evidence="3 4">
    <name type="scientific">Citroniella saccharovorans</name>
    <dbReference type="NCBI Taxonomy" id="2053367"/>
    <lineage>
        <taxon>Bacteria</taxon>
        <taxon>Bacillati</taxon>
        <taxon>Bacillota</taxon>
        <taxon>Tissierellia</taxon>
        <taxon>Tissierellales</taxon>
        <taxon>Peptoniphilaceae</taxon>
        <taxon>Citroniella</taxon>
    </lineage>
</organism>
<dbReference type="Proteomes" id="UP001357733">
    <property type="component" value="Unassembled WGS sequence"/>
</dbReference>
<dbReference type="AlphaFoldDB" id="A0AAW9MTZ5"/>
<dbReference type="InterPro" id="IPR048964">
    <property type="entry name" value="ArgZ/ArgE-like_C_1st"/>
</dbReference>
<feature type="domain" description="Arginine dihydrolase ArgZ/ArgE-like C-terminal first subdomain" evidence="2">
    <location>
        <begin position="49"/>
        <end position="97"/>
    </location>
</feature>
<dbReference type="EMBL" id="JAYKOT010000003">
    <property type="protein sequence ID" value="MEB3429084.1"/>
    <property type="molecule type" value="Genomic_DNA"/>
</dbReference>
<evidence type="ECO:0000313" key="4">
    <source>
        <dbReference type="Proteomes" id="UP001357733"/>
    </source>
</evidence>
<evidence type="ECO:0000259" key="2">
    <source>
        <dbReference type="Pfam" id="PF21571"/>
    </source>
</evidence>
<reference evidence="3 4" key="1">
    <citation type="submission" date="2024-01" db="EMBL/GenBank/DDBJ databases">
        <title>Complete genome sequence of Citroniella saccharovorans strain M6.X9, isolated from human fecal sample.</title>
        <authorList>
            <person name="Cheng G."/>
            <person name="Westerholm M."/>
            <person name="Schnurer A."/>
        </authorList>
    </citation>
    <scope>NUCLEOTIDE SEQUENCE [LARGE SCALE GENOMIC DNA]</scope>
    <source>
        <strain evidence="3 4">DSM 29873</strain>
    </source>
</reference>
<dbReference type="Pfam" id="PF21571">
    <property type="entry name" value="ArgZ-like_C_1st"/>
    <property type="match status" value="1"/>
</dbReference>
<proteinExistence type="predicted"/>
<evidence type="ECO:0000313" key="3">
    <source>
        <dbReference type="EMBL" id="MEB3429084.1"/>
    </source>
</evidence>
<dbReference type="Gene3D" id="2.40.420.10">
    <property type="entry name" value="conserved putative lor/sdh protein from methanococcus maripaludis s2 domain"/>
    <property type="match status" value="1"/>
</dbReference>
<protein>
    <submittedName>
        <fullName evidence="3">Uncharacterized protein</fullName>
    </submittedName>
</protein>
<evidence type="ECO:0000259" key="1">
    <source>
        <dbReference type="Pfam" id="PF21570"/>
    </source>
</evidence>
<accession>A0AAW9MTZ5</accession>
<dbReference type="InterPro" id="IPR048963">
    <property type="entry name" value="ArgZ/ArgE-like_C_2nd"/>
</dbReference>
<name>A0AAW9MTZ5_9FIRM</name>
<dbReference type="RefSeq" id="WP_324619227.1">
    <property type="nucleotide sequence ID" value="NZ_JAYKOT010000003.1"/>
</dbReference>
<keyword evidence="4" id="KW-1185">Reference proteome</keyword>
<feature type="domain" description="Arginine dihydrolase ArgZ/ArgE-like C-terminal second subdomain" evidence="1">
    <location>
        <begin position="144"/>
        <end position="357"/>
    </location>
</feature>
<sequence>MKFEIPKFREPDFNQDFLKNAPNCTLEQCPEDGISPENYHALSVYPEYFKINGKWVLATESRMDTVAVAIDEEGKEKVNIVEFRNLKKGDKVVIGRTENAEEGIYMWTKGFESVDSNEDNFAFRSGRSRETAFSIDYDNLYELLKHEKANGGYITWVIGSAVALDKNARDAFEGLVKKGFVDAVFCGNNTAAIDLENGVYGSTWGQDIFVKEQNTNNNIYETINLARSYGSMKAFMGSGKVEDGFIKALYDRDIPVVISCSIRDRLPLPEAYTDVYKAQDAMRAHTRKSSTIIMLSAILFTIASGNMTPSYNKFNGEIRPVYLYTVDIQEFAVNKLADRGTLTATSIVTNTQDFLRNVNRSLE</sequence>
<comment type="caution">
    <text evidence="3">The sequence shown here is derived from an EMBL/GenBank/DDBJ whole genome shotgun (WGS) entry which is preliminary data.</text>
</comment>